<feature type="domain" description="Glycosyl hydrolase family 32 C-terminal" evidence="8">
    <location>
        <begin position="572"/>
        <end position="710"/>
    </location>
</feature>
<dbReference type="Pfam" id="PF08244">
    <property type="entry name" value="Glyco_hydro_32C"/>
    <property type="match status" value="1"/>
</dbReference>
<dbReference type="Gene3D" id="2.115.10.20">
    <property type="entry name" value="Glycosyl hydrolase domain, family 43"/>
    <property type="match status" value="2"/>
</dbReference>
<evidence type="ECO:0000313" key="10">
    <source>
        <dbReference type="Proteomes" id="UP000184499"/>
    </source>
</evidence>
<evidence type="ECO:0000256" key="1">
    <source>
        <dbReference type="ARBA" id="ARBA00009902"/>
    </source>
</evidence>
<evidence type="ECO:0000256" key="6">
    <source>
        <dbReference type="SAM" id="SignalP"/>
    </source>
</evidence>
<keyword evidence="3 5" id="KW-0378">Hydrolase</keyword>
<name>A0A1L9U3B6_ASPBC</name>
<dbReference type="STRING" id="767769.A0A1L9U3B6"/>
<protein>
    <recommendedName>
        <fullName evidence="11">Glycosyl hydrolase family 32 N-terminal domain-containing protein</fullName>
    </recommendedName>
</protein>
<dbReference type="InterPro" id="IPR013320">
    <property type="entry name" value="ConA-like_dom_sf"/>
</dbReference>
<dbReference type="PROSITE" id="PS00609">
    <property type="entry name" value="GLYCOSYL_HYDROL_F32"/>
    <property type="match status" value="1"/>
</dbReference>
<feature type="domain" description="Glycosyl hydrolase family 32 N-terminal" evidence="7">
    <location>
        <begin position="34"/>
        <end position="298"/>
    </location>
</feature>
<keyword evidence="4 5" id="KW-0326">Glycosidase</keyword>
<dbReference type="Pfam" id="PF00251">
    <property type="entry name" value="Glyco_hydro_32N"/>
    <property type="match status" value="2"/>
</dbReference>
<dbReference type="GeneID" id="93572644"/>
<comment type="similarity">
    <text evidence="1 5">Belongs to the glycosyl hydrolase 32 family.</text>
</comment>
<dbReference type="GO" id="GO:0005987">
    <property type="term" value="P:sucrose catabolic process"/>
    <property type="evidence" value="ECO:0007669"/>
    <property type="project" value="TreeGrafter"/>
</dbReference>
<sequence length="719" mass="79196">MGLLHLPYSFLLGISAVQAAVTGDYTERYRPQYHFTPEKNWINDPNGLLFYENVYHLFYQYNPNGTEWGALSWGHATSADLSHWEHQPVALLARGYPGEITEMYFSGSAVADVNNTSGFATEDGQVPLVAMYTSFYPQAQLLPSGQRVRDKQQSQSIAYSLDNGTTWTQWDAGNPVILNPPSPDEAEYQEFRDPFVFWHDATQTWVSLVAISKQHKIAIYTSTDLKQWTYASAFGPFNAVGGVWECPNLFPLPVDGDESNIKWVAQISLNPGGPPGTVGSGTQYVVGNFDGTRFTPDDEGIYSEDATPPPTDSVVFENFENDGDFESLGWTASGKLVGASPAEGALGGQQNVTGFLGHRLLNTFLDGDQTTGTLTSPPFTISHRYINFLIGGGFNRNGTSINLKCEINGTSQTVRTATGHNSERLEWTGWDVSALQGRTATIEVVDTATGDWGHITVDEISFSNTTLARSRTANWVDFGPDFYAATSFNGLPRDERINIAWMSNWQYAAVTPEQGWRGAYALPRRLSLKTVNYKPTLVQEPLGAAWLPGPNTSGIDTNYTDLTRDIIPKGTIEPLNVSSQAAEIQLRFSAAATTAVAQEGRFGIIALANRNLTEQTQIGYDFGTKEVFINRIRSGNVTFDATFPEVYHAPLLEADHDGMVSLRIFLDWSSVEVFAGHGETSLTARVFPTEEARGLYVFSEEADTEKVSIRVRTVASVWK</sequence>
<dbReference type="OrthoDB" id="202537at2759"/>
<proteinExistence type="inferred from homology"/>
<evidence type="ECO:0000256" key="3">
    <source>
        <dbReference type="ARBA" id="ARBA00022801"/>
    </source>
</evidence>
<dbReference type="InterPro" id="IPR018053">
    <property type="entry name" value="Glyco_hydro_32_AS"/>
</dbReference>
<keyword evidence="2 6" id="KW-0732">Signal</keyword>
<evidence type="ECO:0000259" key="7">
    <source>
        <dbReference type="Pfam" id="PF00251"/>
    </source>
</evidence>
<evidence type="ECO:0008006" key="11">
    <source>
        <dbReference type="Google" id="ProtNLM"/>
    </source>
</evidence>
<evidence type="ECO:0000256" key="2">
    <source>
        <dbReference type="ARBA" id="ARBA00022729"/>
    </source>
</evidence>
<dbReference type="GO" id="GO:0005737">
    <property type="term" value="C:cytoplasm"/>
    <property type="evidence" value="ECO:0007669"/>
    <property type="project" value="TreeGrafter"/>
</dbReference>
<accession>A0A1L9U3B6</accession>
<dbReference type="SMART" id="SM00640">
    <property type="entry name" value="Glyco_32"/>
    <property type="match status" value="1"/>
</dbReference>
<organism evidence="9 10">
    <name type="scientific">Aspergillus brasiliensis (strain CBS 101740 / IMI 381727 / IBT 21946)</name>
    <dbReference type="NCBI Taxonomy" id="767769"/>
    <lineage>
        <taxon>Eukaryota</taxon>
        <taxon>Fungi</taxon>
        <taxon>Dikarya</taxon>
        <taxon>Ascomycota</taxon>
        <taxon>Pezizomycotina</taxon>
        <taxon>Eurotiomycetes</taxon>
        <taxon>Eurotiomycetidae</taxon>
        <taxon>Eurotiales</taxon>
        <taxon>Aspergillaceae</taxon>
        <taxon>Aspergillus</taxon>
        <taxon>Aspergillus subgen. Circumdati</taxon>
    </lineage>
</organism>
<dbReference type="SUPFAM" id="SSF75005">
    <property type="entry name" value="Arabinanase/levansucrase/invertase"/>
    <property type="match status" value="1"/>
</dbReference>
<dbReference type="GO" id="GO:0004575">
    <property type="term" value="F:sucrose alpha-glucosidase activity"/>
    <property type="evidence" value="ECO:0007669"/>
    <property type="project" value="TreeGrafter"/>
</dbReference>
<dbReference type="Gene3D" id="2.60.120.560">
    <property type="entry name" value="Exo-inulinase, domain 1"/>
    <property type="match status" value="1"/>
</dbReference>
<dbReference type="OMA" id="EKNWIND"/>
<dbReference type="CDD" id="cd18622">
    <property type="entry name" value="GH32_Inu-like"/>
    <property type="match status" value="1"/>
</dbReference>
<feature type="signal peptide" evidence="6">
    <location>
        <begin position="1"/>
        <end position="19"/>
    </location>
</feature>
<feature type="chain" id="PRO_5013064110" description="Glycosyl hydrolase family 32 N-terminal domain-containing protein" evidence="6">
    <location>
        <begin position="20"/>
        <end position="719"/>
    </location>
</feature>
<dbReference type="RefSeq" id="XP_067473293.1">
    <property type="nucleotide sequence ID" value="XM_067620156.1"/>
</dbReference>
<dbReference type="InterPro" id="IPR013148">
    <property type="entry name" value="Glyco_hydro_32_N"/>
</dbReference>
<keyword evidence="10" id="KW-1185">Reference proteome</keyword>
<dbReference type="InterPro" id="IPR001362">
    <property type="entry name" value="Glyco_hydro_32"/>
</dbReference>
<evidence type="ECO:0000259" key="8">
    <source>
        <dbReference type="Pfam" id="PF08244"/>
    </source>
</evidence>
<dbReference type="SUPFAM" id="SSF49899">
    <property type="entry name" value="Concanavalin A-like lectins/glucanases"/>
    <property type="match status" value="1"/>
</dbReference>
<dbReference type="InterPro" id="IPR013189">
    <property type="entry name" value="Glyco_hydro_32_C"/>
</dbReference>
<dbReference type="AlphaFoldDB" id="A0A1L9U3B6"/>
<evidence type="ECO:0000256" key="4">
    <source>
        <dbReference type="ARBA" id="ARBA00023295"/>
    </source>
</evidence>
<evidence type="ECO:0000256" key="5">
    <source>
        <dbReference type="RuleBase" id="RU362110"/>
    </source>
</evidence>
<feature type="domain" description="Glycosyl hydrolase family 32 N-terminal" evidence="7">
    <location>
        <begin position="456"/>
        <end position="541"/>
    </location>
</feature>
<evidence type="ECO:0000313" key="9">
    <source>
        <dbReference type="EMBL" id="OJJ66043.1"/>
    </source>
</evidence>
<reference evidence="10" key="1">
    <citation type="journal article" date="2017" name="Genome Biol.">
        <title>Comparative genomics reveals high biological diversity and specific adaptations in the industrially and medically important fungal genus Aspergillus.</title>
        <authorList>
            <person name="de Vries R.P."/>
            <person name="Riley R."/>
            <person name="Wiebenga A."/>
            <person name="Aguilar-Osorio G."/>
            <person name="Amillis S."/>
            <person name="Uchima C.A."/>
            <person name="Anderluh G."/>
            <person name="Asadollahi M."/>
            <person name="Askin M."/>
            <person name="Barry K."/>
            <person name="Battaglia E."/>
            <person name="Bayram O."/>
            <person name="Benocci T."/>
            <person name="Braus-Stromeyer S.A."/>
            <person name="Caldana C."/>
            <person name="Canovas D."/>
            <person name="Cerqueira G.C."/>
            <person name="Chen F."/>
            <person name="Chen W."/>
            <person name="Choi C."/>
            <person name="Clum A."/>
            <person name="Dos Santos R.A."/>
            <person name="Damasio A.R."/>
            <person name="Diallinas G."/>
            <person name="Emri T."/>
            <person name="Fekete E."/>
            <person name="Flipphi M."/>
            <person name="Freyberg S."/>
            <person name="Gallo A."/>
            <person name="Gournas C."/>
            <person name="Habgood R."/>
            <person name="Hainaut M."/>
            <person name="Harispe M.L."/>
            <person name="Henrissat B."/>
            <person name="Hilden K.S."/>
            <person name="Hope R."/>
            <person name="Hossain A."/>
            <person name="Karabika E."/>
            <person name="Karaffa L."/>
            <person name="Karanyi Z."/>
            <person name="Krasevec N."/>
            <person name="Kuo A."/>
            <person name="Kusch H."/>
            <person name="LaButti K."/>
            <person name="Lagendijk E.L."/>
            <person name="Lapidus A."/>
            <person name="Levasseur A."/>
            <person name="Lindquist E."/>
            <person name="Lipzen A."/>
            <person name="Logrieco A.F."/>
            <person name="MacCabe A."/>
            <person name="Maekelae M.R."/>
            <person name="Malavazi I."/>
            <person name="Melin P."/>
            <person name="Meyer V."/>
            <person name="Mielnichuk N."/>
            <person name="Miskei M."/>
            <person name="Molnar A.P."/>
            <person name="Mule G."/>
            <person name="Ngan C.Y."/>
            <person name="Orejas M."/>
            <person name="Orosz E."/>
            <person name="Ouedraogo J.P."/>
            <person name="Overkamp K.M."/>
            <person name="Park H.-S."/>
            <person name="Perrone G."/>
            <person name="Piumi F."/>
            <person name="Punt P.J."/>
            <person name="Ram A.F."/>
            <person name="Ramon A."/>
            <person name="Rauscher S."/>
            <person name="Record E."/>
            <person name="Riano-Pachon D.M."/>
            <person name="Robert V."/>
            <person name="Roehrig J."/>
            <person name="Ruller R."/>
            <person name="Salamov A."/>
            <person name="Salih N.S."/>
            <person name="Samson R.A."/>
            <person name="Sandor E."/>
            <person name="Sanguinetti M."/>
            <person name="Schuetze T."/>
            <person name="Sepcic K."/>
            <person name="Shelest E."/>
            <person name="Sherlock G."/>
            <person name="Sophianopoulou V."/>
            <person name="Squina F.M."/>
            <person name="Sun H."/>
            <person name="Susca A."/>
            <person name="Todd R.B."/>
            <person name="Tsang A."/>
            <person name="Unkles S.E."/>
            <person name="van de Wiele N."/>
            <person name="van Rossen-Uffink D."/>
            <person name="Oliveira J.V."/>
            <person name="Vesth T.C."/>
            <person name="Visser J."/>
            <person name="Yu J.-H."/>
            <person name="Zhou M."/>
            <person name="Andersen M.R."/>
            <person name="Archer D.B."/>
            <person name="Baker S.E."/>
            <person name="Benoit I."/>
            <person name="Brakhage A.A."/>
            <person name="Braus G.H."/>
            <person name="Fischer R."/>
            <person name="Frisvad J.C."/>
            <person name="Goldman G.H."/>
            <person name="Houbraken J."/>
            <person name="Oakley B."/>
            <person name="Pocsi I."/>
            <person name="Scazzocchio C."/>
            <person name="Seiboth B."/>
            <person name="vanKuyk P.A."/>
            <person name="Wortman J."/>
            <person name="Dyer P.S."/>
            <person name="Grigoriev I.V."/>
        </authorList>
    </citation>
    <scope>NUCLEOTIDE SEQUENCE [LARGE SCALE GENOMIC DNA]</scope>
    <source>
        <strain evidence="10">CBS 101740 / IMI 381727 / IBT 21946</strain>
    </source>
</reference>
<dbReference type="VEuPathDB" id="FungiDB:ASPBRDRAFT_189274"/>
<dbReference type="PANTHER" id="PTHR42800:SF1">
    <property type="entry name" value="EXOINULINASE INUD (AFU_ORTHOLOGUE AFUA_5G00480)"/>
    <property type="match status" value="1"/>
</dbReference>
<dbReference type="Proteomes" id="UP000184499">
    <property type="component" value="Unassembled WGS sequence"/>
</dbReference>
<dbReference type="InterPro" id="IPR023296">
    <property type="entry name" value="Glyco_hydro_beta-prop_sf"/>
</dbReference>
<gene>
    <name evidence="9" type="ORF">ASPBRDRAFT_189274</name>
</gene>
<dbReference type="EMBL" id="KV878702">
    <property type="protein sequence ID" value="OJJ66043.1"/>
    <property type="molecule type" value="Genomic_DNA"/>
</dbReference>
<dbReference type="PANTHER" id="PTHR42800">
    <property type="entry name" value="EXOINULINASE INUD (AFU_ORTHOLOGUE AFUA_5G00480)"/>
    <property type="match status" value="1"/>
</dbReference>